<feature type="region of interest" description="Disordered" evidence="1">
    <location>
        <begin position="255"/>
        <end position="280"/>
    </location>
</feature>
<proteinExistence type="predicted"/>
<evidence type="ECO:0000313" key="3">
    <source>
        <dbReference type="EMBL" id="ATZ47135.1"/>
    </source>
</evidence>
<reference evidence="3 4" key="3">
    <citation type="journal article" date="2017" name="Mol. Plant Pathol.">
        <title>A gapless genome sequence of the fungus Botrytis cinerea.</title>
        <authorList>
            <person name="Van Kan J.A."/>
            <person name="Stassen J.H."/>
            <person name="Mosbach A."/>
            <person name="Van Der Lee T.A."/>
            <person name="Faino L."/>
            <person name="Farmer A.D."/>
            <person name="Papasotiriou D.G."/>
            <person name="Zhou S."/>
            <person name="Seidl M.F."/>
            <person name="Cottam E."/>
            <person name="Edel D."/>
            <person name="Hahn M."/>
            <person name="Schwartz D.C."/>
            <person name="Dietrich R.A."/>
            <person name="Widdison S."/>
            <person name="Scalliet G."/>
        </authorList>
    </citation>
    <scope>NUCLEOTIDE SEQUENCE [LARGE SCALE GENOMIC DNA]</scope>
    <source>
        <strain evidence="3 4">B05.10</strain>
    </source>
</reference>
<dbReference type="OrthoDB" id="5275938at2759"/>
<dbReference type="RefSeq" id="XP_024547086.1">
    <property type="nucleotide sequence ID" value="XM_024691316.1"/>
</dbReference>
<evidence type="ECO:0000313" key="4">
    <source>
        <dbReference type="Proteomes" id="UP000001798"/>
    </source>
</evidence>
<dbReference type="Gene3D" id="3.30.710.10">
    <property type="entry name" value="Potassium Channel Kv1.1, Chain A"/>
    <property type="match status" value="1"/>
</dbReference>
<keyword evidence="4" id="KW-1185">Reference proteome</keyword>
<dbReference type="InterPro" id="IPR011333">
    <property type="entry name" value="SKP1/BTB/POZ_sf"/>
</dbReference>
<gene>
    <name evidence="3" type="ORF">BCIN_02g04500</name>
</gene>
<organism evidence="3 4">
    <name type="scientific">Botryotinia fuckeliana (strain B05.10)</name>
    <name type="common">Noble rot fungus</name>
    <name type="synonym">Botrytis cinerea</name>
    <dbReference type="NCBI Taxonomy" id="332648"/>
    <lineage>
        <taxon>Eukaryota</taxon>
        <taxon>Fungi</taxon>
        <taxon>Dikarya</taxon>
        <taxon>Ascomycota</taxon>
        <taxon>Pezizomycotina</taxon>
        <taxon>Leotiomycetes</taxon>
        <taxon>Helotiales</taxon>
        <taxon>Sclerotiniaceae</taxon>
        <taxon>Botrytis</taxon>
    </lineage>
</organism>
<accession>A0A384J931</accession>
<dbReference type="Proteomes" id="UP000001798">
    <property type="component" value="Chromosome 2"/>
</dbReference>
<dbReference type="AlphaFoldDB" id="A0A384J931"/>
<dbReference type="PROSITE" id="PS50097">
    <property type="entry name" value="BTB"/>
    <property type="match status" value="1"/>
</dbReference>
<reference evidence="3 4" key="1">
    <citation type="journal article" date="2011" name="PLoS Genet.">
        <title>Genomic analysis of the necrotrophic fungal pathogens Sclerotinia sclerotiorum and Botrytis cinerea.</title>
        <authorList>
            <person name="Amselem J."/>
            <person name="Cuomo C.A."/>
            <person name="van Kan J.A."/>
            <person name="Viaud M."/>
            <person name="Benito E.P."/>
            <person name="Couloux A."/>
            <person name="Coutinho P.M."/>
            <person name="de Vries R.P."/>
            <person name="Dyer P.S."/>
            <person name="Fillinger S."/>
            <person name="Fournier E."/>
            <person name="Gout L."/>
            <person name="Hahn M."/>
            <person name="Kohn L."/>
            <person name="Lapalu N."/>
            <person name="Plummer K.M."/>
            <person name="Pradier J.M."/>
            <person name="Quevillon E."/>
            <person name="Sharon A."/>
            <person name="Simon A."/>
            <person name="ten Have A."/>
            <person name="Tudzynski B."/>
            <person name="Tudzynski P."/>
            <person name="Wincker P."/>
            <person name="Andrew M."/>
            <person name="Anthouard V."/>
            <person name="Beever R.E."/>
            <person name="Beffa R."/>
            <person name="Benoit I."/>
            <person name="Bouzid O."/>
            <person name="Brault B."/>
            <person name="Chen Z."/>
            <person name="Choquer M."/>
            <person name="Collemare J."/>
            <person name="Cotton P."/>
            <person name="Danchin E.G."/>
            <person name="Da Silva C."/>
            <person name="Gautier A."/>
            <person name="Giraud C."/>
            <person name="Giraud T."/>
            <person name="Gonzalez C."/>
            <person name="Grossetete S."/>
            <person name="Guldener U."/>
            <person name="Henrissat B."/>
            <person name="Howlett B.J."/>
            <person name="Kodira C."/>
            <person name="Kretschmer M."/>
            <person name="Lappartient A."/>
            <person name="Leroch M."/>
            <person name="Levis C."/>
            <person name="Mauceli E."/>
            <person name="Neuveglise C."/>
            <person name="Oeser B."/>
            <person name="Pearson M."/>
            <person name="Poulain J."/>
            <person name="Poussereau N."/>
            <person name="Quesneville H."/>
            <person name="Rascle C."/>
            <person name="Schumacher J."/>
            <person name="Segurens B."/>
            <person name="Sexton A."/>
            <person name="Silva E."/>
            <person name="Sirven C."/>
            <person name="Soanes D.M."/>
            <person name="Talbot N.J."/>
            <person name="Templeton M."/>
            <person name="Yandava C."/>
            <person name="Yarden O."/>
            <person name="Zeng Q."/>
            <person name="Rollins J.A."/>
            <person name="Lebrun M.H."/>
            <person name="Dickman M."/>
        </authorList>
    </citation>
    <scope>NUCLEOTIDE SEQUENCE [LARGE SCALE GENOMIC DNA]</scope>
    <source>
        <strain evidence="3 4">B05.10</strain>
    </source>
</reference>
<dbReference type="SUPFAM" id="SSF54695">
    <property type="entry name" value="POZ domain"/>
    <property type="match status" value="1"/>
</dbReference>
<dbReference type="Pfam" id="PF00651">
    <property type="entry name" value="BTB"/>
    <property type="match status" value="1"/>
</dbReference>
<dbReference type="CDD" id="cd18186">
    <property type="entry name" value="BTB_POZ_ZBTB_KLHL-like"/>
    <property type="match status" value="1"/>
</dbReference>
<reference evidence="3 4" key="2">
    <citation type="journal article" date="2012" name="Eukaryot. Cell">
        <title>Genome update of Botrytis cinerea strains B05.10 and T4.</title>
        <authorList>
            <person name="Staats M."/>
            <person name="van Kan J.A."/>
        </authorList>
    </citation>
    <scope>NUCLEOTIDE SEQUENCE [LARGE SCALE GENOMIC DNA]</scope>
    <source>
        <strain evidence="3 4">B05.10</strain>
    </source>
</reference>
<dbReference type="KEGG" id="bfu:BCIN_02g04500"/>
<sequence length="316" mass="35922">MEHQEDETTNKIINFAPDGDIILVVGPEKKRFHVHSLFLKAASKPFLAMFRQEWQEGQSLLHQNGPEEIRLPDDNAAALEIILAIIHHKNNEISESITASQVLEIALLSDKYDFLDAMKLASNTFLRSDTKDESDLMRLVVAAYLFRNARAFKDITKALVLDYHGPYYDIACDEVESVIGWKLFCLLETQRSAARLRFSEIILEGINDGYAMCYRKCGWTSKWAYAYLQLLGEKRLWPARLHGIPLSEAIESAQNMPDPVPSEDSGVCSDAYRHKSPQYRDGRSRKLEDLYEMIGLCLTCVRGDMSATAECNHNNV</sequence>
<name>A0A384J931_BOTFB</name>
<evidence type="ECO:0000256" key="1">
    <source>
        <dbReference type="SAM" id="MobiDB-lite"/>
    </source>
</evidence>
<evidence type="ECO:0000259" key="2">
    <source>
        <dbReference type="PROSITE" id="PS50097"/>
    </source>
</evidence>
<dbReference type="VEuPathDB" id="FungiDB:Bcin02g04500"/>
<dbReference type="GeneID" id="5433430"/>
<protein>
    <recommendedName>
        <fullName evidence="2">BTB domain-containing protein</fullName>
    </recommendedName>
</protein>
<dbReference type="SMART" id="SM00225">
    <property type="entry name" value="BTB"/>
    <property type="match status" value="1"/>
</dbReference>
<dbReference type="EMBL" id="CP009806">
    <property type="protein sequence ID" value="ATZ47135.1"/>
    <property type="molecule type" value="Genomic_DNA"/>
</dbReference>
<feature type="domain" description="BTB" evidence="2">
    <location>
        <begin position="19"/>
        <end position="95"/>
    </location>
</feature>
<dbReference type="InterPro" id="IPR000210">
    <property type="entry name" value="BTB/POZ_dom"/>
</dbReference>